<comment type="caution">
    <text evidence="4">The sequence shown here is derived from an EMBL/GenBank/DDBJ whole genome shotgun (WGS) entry which is preliminary data.</text>
</comment>
<dbReference type="Pfam" id="PF02198">
    <property type="entry name" value="SAM_PNT"/>
    <property type="match status" value="1"/>
</dbReference>
<feature type="domain" description="PNT" evidence="3">
    <location>
        <begin position="134"/>
        <end position="218"/>
    </location>
</feature>
<evidence type="ECO:0000259" key="3">
    <source>
        <dbReference type="PROSITE" id="PS51433"/>
    </source>
</evidence>
<dbReference type="InterPro" id="IPR013761">
    <property type="entry name" value="SAM/pointed_sf"/>
</dbReference>
<dbReference type="CDD" id="cd17039">
    <property type="entry name" value="Ubl_ubiquitin_like"/>
    <property type="match status" value="1"/>
</dbReference>
<dbReference type="AlphaFoldDB" id="A0AAD9V716"/>
<sequence>MQGTFALVGACSLFVLCSDFRSKIRSCAENMSDQVTIRVLIDDGTPRIPFPLRMHLSLTVYRLKQMIEAQEGFTVSEQEVFFQGRTLQDNLTLGQQDVQQDAQVDIRVNFQDIPSPTRKKGSTSTSEDCVVPDIDDEDNVFNFNQPRVPADPRMWNKWEVVEWLKWATDRYSIRDVTADKFLMNGKGLCMLGVEGFLYRVPKGGEVLHSDFNKRVIAAVEQSRHLQSYLNPGTSNFYYVY</sequence>
<gene>
    <name evidence="4" type="ORF">P5673_013099</name>
</gene>
<reference evidence="4" key="1">
    <citation type="journal article" date="2023" name="G3 (Bethesda)">
        <title>Whole genome assembly and annotation of the endangered Caribbean coral Acropora cervicornis.</title>
        <authorList>
            <person name="Selwyn J.D."/>
            <person name="Vollmer S.V."/>
        </authorList>
    </citation>
    <scope>NUCLEOTIDE SEQUENCE</scope>
    <source>
        <strain evidence="4">K2</strain>
    </source>
</reference>
<proteinExistence type="predicted"/>
<dbReference type="SMART" id="SM00251">
    <property type="entry name" value="SAM_PNT"/>
    <property type="match status" value="1"/>
</dbReference>
<dbReference type="Pfam" id="PF00240">
    <property type="entry name" value="ubiquitin"/>
    <property type="match status" value="1"/>
</dbReference>
<dbReference type="EMBL" id="JARQWQ010000025">
    <property type="protein sequence ID" value="KAK2563402.1"/>
    <property type="molecule type" value="Genomic_DNA"/>
</dbReference>
<dbReference type="SUPFAM" id="SSF47769">
    <property type="entry name" value="SAM/Pointed domain"/>
    <property type="match status" value="1"/>
</dbReference>
<keyword evidence="1" id="KW-0732">Signal</keyword>
<dbReference type="GO" id="GO:0043565">
    <property type="term" value="F:sequence-specific DNA binding"/>
    <property type="evidence" value="ECO:0007669"/>
    <property type="project" value="InterPro"/>
</dbReference>
<reference evidence="4" key="2">
    <citation type="journal article" date="2023" name="Science">
        <title>Genomic signatures of disease resistance in endangered staghorn corals.</title>
        <authorList>
            <person name="Vollmer S.V."/>
            <person name="Selwyn J.D."/>
            <person name="Despard B.A."/>
            <person name="Roesel C.L."/>
        </authorList>
    </citation>
    <scope>NUCLEOTIDE SEQUENCE</scope>
    <source>
        <strain evidence="4">K2</strain>
    </source>
</reference>
<dbReference type="PROSITE" id="PS50053">
    <property type="entry name" value="UBIQUITIN_2"/>
    <property type="match status" value="1"/>
</dbReference>
<dbReference type="InterPro" id="IPR029071">
    <property type="entry name" value="Ubiquitin-like_domsf"/>
</dbReference>
<evidence type="ECO:0000259" key="2">
    <source>
        <dbReference type="PROSITE" id="PS50053"/>
    </source>
</evidence>
<feature type="domain" description="Ubiquitin-like" evidence="2">
    <location>
        <begin position="35"/>
        <end position="109"/>
    </location>
</feature>
<evidence type="ECO:0000313" key="4">
    <source>
        <dbReference type="EMBL" id="KAK2563402.1"/>
    </source>
</evidence>
<evidence type="ECO:0000256" key="1">
    <source>
        <dbReference type="SAM" id="SignalP"/>
    </source>
</evidence>
<evidence type="ECO:0000313" key="5">
    <source>
        <dbReference type="Proteomes" id="UP001249851"/>
    </source>
</evidence>
<dbReference type="InterPro" id="IPR003118">
    <property type="entry name" value="Pointed_dom"/>
</dbReference>
<dbReference type="InterPro" id="IPR000626">
    <property type="entry name" value="Ubiquitin-like_dom"/>
</dbReference>
<feature type="signal peptide" evidence="1">
    <location>
        <begin position="1"/>
        <end position="17"/>
    </location>
</feature>
<keyword evidence="5" id="KW-1185">Reference proteome</keyword>
<dbReference type="Proteomes" id="UP001249851">
    <property type="component" value="Unassembled WGS sequence"/>
</dbReference>
<name>A0AAD9V716_ACRCE</name>
<protein>
    <submittedName>
        <fullName evidence="4">Transcription factor ETV6</fullName>
    </submittedName>
</protein>
<dbReference type="Gene3D" id="3.10.20.90">
    <property type="entry name" value="Phosphatidylinositol 3-kinase Catalytic Subunit, Chain A, domain 1"/>
    <property type="match status" value="1"/>
</dbReference>
<dbReference type="SUPFAM" id="SSF54236">
    <property type="entry name" value="Ubiquitin-like"/>
    <property type="match status" value="1"/>
</dbReference>
<organism evidence="4 5">
    <name type="scientific">Acropora cervicornis</name>
    <name type="common">Staghorn coral</name>
    <dbReference type="NCBI Taxonomy" id="6130"/>
    <lineage>
        <taxon>Eukaryota</taxon>
        <taxon>Metazoa</taxon>
        <taxon>Cnidaria</taxon>
        <taxon>Anthozoa</taxon>
        <taxon>Hexacorallia</taxon>
        <taxon>Scleractinia</taxon>
        <taxon>Astrocoeniina</taxon>
        <taxon>Acroporidae</taxon>
        <taxon>Acropora</taxon>
    </lineage>
</organism>
<feature type="chain" id="PRO_5042093768" evidence="1">
    <location>
        <begin position="18"/>
        <end position="240"/>
    </location>
</feature>
<dbReference type="Gene3D" id="1.10.150.50">
    <property type="entry name" value="Transcription Factor, Ets-1"/>
    <property type="match status" value="1"/>
</dbReference>
<accession>A0AAD9V716</accession>
<dbReference type="PROSITE" id="PS51433">
    <property type="entry name" value="PNT"/>
    <property type="match status" value="1"/>
</dbReference>